<evidence type="ECO:0000313" key="1">
    <source>
        <dbReference type="EMBL" id="GAX86641.1"/>
    </source>
</evidence>
<keyword evidence="2" id="KW-1185">Reference proteome</keyword>
<dbReference type="EMBL" id="BEGY01000429">
    <property type="protein sequence ID" value="GAX86641.1"/>
    <property type="molecule type" value="Genomic_DNA"/>
</dbReference>
<comment type="caution">
    <text evidence="1">The sequence shown here is derived from an EMBL/GenBank/DDBJ whole genome shotgun (WGS) entry which is preliminary data.</text>
</comment>
<evidence type="ECO:0000313" key="2">
    <source>
        <dbReference type="Proteomes" id="UP000232323"/>
    </source>
</evidence>
<dbReference type="AlphaFoldDB" id="A0A250XU74"/>
<protein>
    <submittedName>
        <fullName evidence="1">Uncharacterized protein</fullName>
    </submittedName>
</protein>
<reference evidence="1 2" key="1">
    <citation type="submission" date="2017-08" db="EMBL/GenBank/DDBJ databases">
        <title>Acidophilic green algal genome provides insights into adaptation to an acidic environment.</title>
        <authorList>
            <person name="Hirooka S."/>
            <person name="Hirose Y."/>
            <person name="Kanesaki Y."/>
            <person name="Higuchi S."/>
            <person name="Fujiwara T."/>
            <person name="Onuma R."/>
            <person name="Era A."/>
            <person name="Ohbayashi R."/>
            <person name="Uzuka A."/>
            <person name="Nozaki H."/>
            <person name="Yoshikawa H."/>
            <person name="Miyagishima S.Y."/>
        </authorList>
    </citation>
    <scope>NUCLEOTIDE SEQUENCE [LARGE SCALE GENOMIC DNA]</scope>
    <source>
        <strain evidence="1 2">NIES-2499</strain>
    </source>
</reference>
<gene>
    <name evidence="1" type="ORF">CEUSTIGMA_g14049.t1</name>
</gene>
<name>A0A250XU74_9CHLO</name>
<dbReference type="Proteomes" id="UP000232323">
    <property type="component" value="Unassembled WGS sequence"/>
</dbReference>
<organism evidence="1 2">
    <name type="scientific">Chlamydomonas eustigma</name>
    <dbReference type="NCBI Taxonomy" id="1157962"/>
    <lineage>
        <taxon>Eukaryota</taxon>
        <taxon>Viridiplantae</taxon>
        <taxon>Chlorophyta</taxon>
        <taxon>core chlorophytes</taxon>
        <taxon>Chlorophyceae</taxon>
        <taxon>CS clade</taxon>
        <taxon>Chlamydomonadales</taxon>
        <taxon>Chlamydomonadaceae</taxon>
        <taxon>Chlamydomonas</taxon>
    </lineage>
</organism>
<sequence>ETAGALLIGGAAVEQDLGGEGSLHDAARGPIISSDVIHGTKKSGGSPKASWRKAVEFHTTCTTPLLEMKSPAGRTDDESSSLMIGKWSLAAAEGMTDHSVSQAPYYSSACASMDSMSAPAAIVLADNEAEAAVHAGSGVADDAEAAVHAGSGVADDAEAAVHAGSAAYHETPVLLQSTLPSDTIIMGTTASLLAAVLPSSADGCPNQQIVRQLRSLDSNSSKEMCVQTTPTLLPLLSRTNADRDDKSHSNQEVALKSAALCISSLASASQQTTPGLLANSARNNMAFSSLCSLAGRNVPCMNLQYQESSSPKPVVTEPAGQQAVSRIDSNQGRVLHIVPTLQQVNSVTRNSKGHVQQSVWRGGSRLRMSDNEETEIRRRADALKIRVSPYFKRPSGWAHPDVYVRDIASTCTDQPLKAYGYHGAPKQDPLIQIQLLLPNNTALAPNSSLCPGSTYLLQVLFGGEAREALVTSNSGTFSSANSADPLKCLNRFYSSMPALNASSELYVPCQNVIPG</sequence>
<feature type="non-terminal residue" evidence="1">
    <location>
        <position position="1"/>
    </location>
</feature>
<proteinExistence type="predicted"/>
<accession>A0A250XU74</accession>